<gene>
    <name evidence="1" type="ORF">ACHAWO_006408</name>
</gene>
<sequence length="252" mass="28593">HGTKEYFEFGSETGVEVNTRVLRELYGWHGHLLDGGNEDPSIPLHQEFFTPSNIVDLLKKYDVSKELDVLSVDCDMDDFYTKREILVGGYRPRVLINEYNVNFDFDWSVSTKAKPVGKETEHEYRWQGDCYFGASAKALILLAKAFGYTPVFANAVNLIFVRIDKAEELGLALPSPDIFGSLPRALHPECSGKTWTVIDDQVISNSVDPSISHVEFANGMDEIVLDAITYTSPKRISSIDNMQWRVFRERTE</sequence>
<proteinExistence type="predicted"/>
<comment type="caution">
    <text evidence="1">The sequence shown here is derived from an EMBL/GenBank/DDBJ whole genome shotgun (WGS) entry which is preliminary data.</text>
</comment>
<dbReference type="AlphaFoldDB" id="A0ABD3MSG9"/>
<dbReference type="EMBL" id="JALLPJ020001395">
    <property type="protein sequence ID" value="KAL3765863.1"/>
    <property type="molecule type" value="Genomic_DNA"/>
</dbReference>
<evidence type="ECO:0000313" key="1">
    <source>
        <dbReference type="EMBL" id="KAL3765863.1"/>
    </source>
</evidence>
<organism evidence="1 2">
    <name type="scientific">Cyclotella atomus</name>
    <dbReference type="NCBI Taxonomy" id="382360"/>
    <lineage>
        <taxon>Eukaryota</taxon>
        <taxon>Sar</taxon>
        <taxon>Stramenopiles</taxon>
        <taxon>Ochrophyta</taxon>
        <taxon>Bacillariophyta</taxon>
        <taxon>Coscinodiscophyceae</taxon>
        <taxon>Thalassiosirophycidae</taxon>
        <taxon>Stephanodiscales</taxon>
        <taxon>Stephanodiscaceae</taxon>
        <taxon>Cyclotella</taxon>
    </lineage>
</organism>
<accession>A0ABD3MSG9</accession>
<keyword evidence="2" id="KW-1185">Reference proteome</keyword>
<reference evidence="1 2" key="1">
    <citation type="submission" date="2024-10" db="EMBL/GenBank/DDBJ databases">
        <title>Updated reference genomes for cyclostephanoid diatoms.</title>
        <authorList>
            <person name="Roberts W.R."/>
            <person name="Alverson A.J."/>
        </authorList>
    </citation>
    <scope>NUCLEOTIDE SEQUENCE [LARGE SCALE GENOMIC DNA]</scope>
    <source>
        <strain evidence="1 2">AJA010-31</strain>
    </source>
</reference>
<name>A0ABD3MSG9_9STRA</name>
<evidence type="ECO:0000313" key="2">
    <source>
        <dbReference type="Proteomes" id="UP001530400"/>
    </source>
</evidence>
<feature type="non-terminal residue" evidence="1">
    <location>
        <position position="1"/>
    </location>
</feature>
<dbReference type="Proteomes" id="UP001530400">
    <property type="component" value="Unassembled WGS sequence"/>
</dbReference>
<protein>
    <submittedName>
        <fullName evidence="1">Uncharacterized protein</fullName>
    </submittedName>
</protein>